<protein>
    <submittedName>
        <fullName evidence="2">Uncharacterized protein</fullName>
    </submittedName>
</protein>
<keyword evidence="3" id="KW-1185">Reference proteome</keyword>
<proteinExistence type="predicted"/>
<reference evidence="2" key="1">
    <citation type="journal article" date="2017" name="Nature">
        <title>The sunflower genome provides insights into oil metabolism, flowering and Asterid evolution.</title>
        <authorList>
            <person name="Badouin H."/>
            <person name="Gouzy J."/>
            <person name="Grassa C.J."/>
            <person name="Murat F."/>
            <person name="Staton S.E."/>
            <person name="Cottret L."/>
            <person name="Lelandais-Briere C."/>
            <person name="Owens G.L."/>
            <person name="Carrere S."/>
            <person name="Mayjonade B."/>
            <person name="Legrand L."/>
            <person name="Gill N."/>
            <person name="Kane N.C."/>
            <person name="Bowers J.E."/>
            <person name="Hubner S."/>
            <person name="Bellec A."/>
            <person name="Berard A."/>
            <person name="Berges H."/>
            <person name="Blanchet N."/>
            <person name="Boniface M.C."/>
            <person name="Brunel D."/>
            <person name="Catrice O."/>
            <person name="Chaidir N."/>
            <person name="Claudel C."/>
            <person name="Donnadieu C."/>
            <person name="Faraut T."/>
            <person name="Fievet G."/>
            <person name="Helmstetter N."/>
            <person name="King M."/>
            <person name="Knapp S.J."/>
            <person name="Lai Z."/>
            <person name="Le Paslier M.C."/>
            <person name="Lippi Y."/>
            <person name="Lorenzon L."/>
            <person name="Mandel J.R."/>
            <person name="Marage G."/>
            <person name="Marchand G."/>
            <person name="Marquand E."/>
            <person name="Bret-Mestries E."/>
            <person name="Morien E."/>
            <person name="Nambeesan S."/>
            <person name="Nguyen T."/>
            <person name="Pegot-Espagnet P."/>
            <person name="Pouilly N."/>
            <person name="Raftis F."/>
            <person name="Sallet E."/>
            <person name="Schiex T."/>
            <person name="Thomas J."/>
            <person name="Vandecasteele C."/>
            <person name="Vares D."/>
            <person name="Vear F."/>
            <person name="Vautrin S."/>
            <person name="Crespi M."/>
            <person name="Mangin B."/>
            <person name="Burke J.M."/>
            <person name="Salse J."/>
            <person name="Munos S."/>
            <person name="Vincourt P."/>
            <person name="Rieseberg L.H."/>
            <person name="Langlade N.B."/>
        </authorList>
    </citation>
    <scope>NUCLEOTIDE SEQUENCE</scope>
    <source>
        <tissue evidence="2">Leaves</tissue>
    </source>
</reference>
<dbReference type="Proteomes" id="UP000215914">
    <property type="component" value="Unassembled WGS sequence"/>
</dbReference>
<feature type="region of interest" description="Disordered" evidence="1">
    <location>
        <begin position="17"/>
        <end position="39"/>
    </location>
</feature>
<evidence type="ECO:0000256" key="1">
    <source>
        <dbReference type="SAM" id="MobiDB-lite"/>
    </source>
</evidence>
<sequence length="51" mass="6197">MNQHTCTHTYFLMNRLTRNPFRPETRSDPNSFRPEPILTRTKTTRFLIDPF</sequence>
<comment type="caution">
    <text evidence="2">The sequence shown here is derived from an EMBL/GenBank/DDBJ whole genome shotgun (WGS) entry which is preliminary data.</text>
</comment>
<reference evidence="2" key="2">
    <citation type="submission" date="2020-06" db="EMBL/GenBank/DDBJ databases">
        <title>Helianthus annuus Genome sequencing and assembly Release 2.</title>
        <authorList>
            <person name="Gouzy J."/>
            <person name="Langlade N."/>
            <person name="Munos S."/>
        </authorList>
    </citation>
    <scope>NUCLEOTIDE SEQUENCE</scope>
    <source>
        <tissue evidence="2">Leaves</tissue>
    </source>
</reference>
<dbReference type="AlphaFoldDB" id="A0A9K3E9P4"/>
<dbReference type="Gramene" id="mRNA:HanXRQr2_Chr14g0637971">
    <property type="protein sequence ID" value="CDS:HanXRQr2_Chr14g0637971.1"/>
    <property type="gene ID" value="HanXRQr2_Chr14g0637971"/>
</dbReference>
<evidence type="ECO:0000313" key="3">
    <source>
        <dbReference type="Proteomes" id="UP000215914"/>
    </source>
</evidence>
<accession>A0A9K3E9P4</accession>
<name>A0A9K3E9P4_HELAN</name>
<dbReference type="EMBL" id="MNCJ02000329">
    <property type="protein sequence ID" value="KAF5768574.1"/>
    <property type="molecule type" value="Genomic_DNA"/>
</dbReference>
<gene>
    <name evidence="2" type="ORF">HanXRQr2_Chr14g0637971</name>
</gene>
<organism evidence="2 3">
    <name type="scientific">Helianthus annuus</name>
    <name type="common">Common sunflower</name>
    <dbReference type="NCBI Taxonomy" id="4232"/>
    <lineage>
        <taxon>Eukaryota</taxon>
        <taxon>Viridiplantae</taxon>
        <taxon>Streptophyta</taxon>
        <taxon>Embryophyta</taxon>
        <taxon>Tracheophyta</taxon>
        <taxon>Spermatophyta</taxon>
        <taxon>Magnoliopsida</taxon>
        <taxon>eudicotyledons</taxon>
        <taxon>Gunneridae</taxon>
        <taxon>Pentapetalae</taxon>
        <taxon>asterids</taxon>
        <taxon>campanulids</taxon>
        <taxon>Asterales</taxon>
        <taxon>Asteraceae</taxon>
        <taxon>Asteroideae</taxon>
        <taxon>Heliantheae alliance</taxon>
        <taxon>Heliantheae</taxon>
        <taxon>Helianthus</taxon>
    </lineage>
</organism>
<evidence type="ECO:0000313" key="2">
    <source>
        <dbReference type="EMBL" id="KAF5768574.1"/>
    </source>
</evidence>